<dbReference type="AlphaFoldDB" id="A0A160TIY5"/>
<dbReference type="EMBL" id="CZQE01000139">
    <property type="protein sequence ID" value="CUS44361.1"/>
    <property type="molecule type" value="Genomic_DNA"/>
</dbReference>
<proteinExistence type="predicted"/>
<protein>
    <recommendedName>
        <fullName evidence="2">ATP-binding protein</fullName>
    </recommendedName>
</protein>
<evidence type="ECO:0000313" key="1">
    <source>
        <dbReference type="EMBL" id="CUS44361.1"/>
    </source>
</evidence>
<evidence type="ECO:0008006" key="2">
    <source>
        <dbReference type="Google" id="ProtNLM"/>
    </source>
</evidence>
<dbReference type="SUPFAM" id="SSF55874">
    <property type="entry name" value="ATPase domain of HSP90 chaperone/DNA topoisomerase II/histidine kinase"/>
    <property type="match status" value="1"/>
</dbReference>
<accession>A0A160TIY5</accession>
<dbReference type="Pfam" id="PF13589">
    <property type="entry name" value="HATPase_c_3"/>
    <property type="match status" value="1"/>
</dbReference>
<organism evidence="1">
    <name type="scientific">hydrothermal vent metagenome</name>
    <dbReference type="NCBI Taxonomy" id="652676"/>
    <lineage>
        <taxon>unclassified sequences</taxon>
        <taxon>metagenomes</taxon>
        <taxon>ecological metagenomes</taxon>
    </lineage>
</organism>
<reference evidence="1" key="1">
    <citation type="submission" date="2015-10" db="EMBL/GenBank/DDBJ databases">
        <authorList>
            <person name="Gilbert D.G."/>
        </authorList>
    </citation>
    <scope>NUCLEOTIDE SEQUENCE</scope>
</reference>
<gene>
    <name evidence="1" type="ORF">MGWOODY_Smn2629</name>
</gene>
<dbReference type="InterPro" id="IPR036890">
    <property type="entry name" value="HATPase_C_sf"/>
</dbReference>
<name>A0A160TIY5_9ZZZZ</name>
<dbReference type="Gene3D" id="3.30.565.10">
    <property type="entry name" value="Histidine kinase-like ATPase, C-terminal domain"/>
    <property type="match status" value="1"/>
</dbReference>
<sequence>MPLPTVIHSQVDPAAITKVTRLFNNTLVDTLAELIQNSRRAGATVIDLDVAEADGQSWLVIADDGAGIADPAVILALGRSGWDDNIARREDPAGMGVFSLAGRHVEIRSCPRGPGEGWAITIGPDHWESGAPIAVAPCDHGFGTAIRLLLDDDCTRNLEAVASGAARYCPTPIRFNGVPLTQADWLAGADVVEEVDGVRIGLFTDGRTTPHQPRINFHGLTVPCVLPSVDEKDRHWWARVDIVDAPALQLVLPARKEMVENAALEALRNRVLKTIYRHIASLGSHRLSHAQWTEAAQLGVDLPEATPLLRAWIPATADQNSGRESQGLIPADNLMLVDDFGPPLEQCAAFALARDGRLRGRLADPDTAMAGYSWYDALQRIAALRFEIERDGRAHVFDCTELPGLESGPVERLDLVLEITGPQPETITVPAPVVIEYDDGLFWTFEDANILLGSRDAVSPEELVDLLEAACFCASDDRDADSWETQNDRFLLDAREMATRLLLGDDAALVERLRAIIAYRAQWFVPEGRQFSAVIGRDAIAIELQPTNQVAAS</sequence>